<protein>
    <submittedName>
        <fullName evidence="1">Uncharacterized protein</fullName>
    </submittedName>
</protein>
<organism evidence="1 2">
    <name type="scientific">Haloactinospora alba</name>
    <dbReference type="NCBI Taxonomy" id="405555"/>
    <lineage>
        <taxon>Bacteria</taxon>
        <taxon>Bacillati</taxon>
        <taxon>Actinomycetota</taxon>
        <taxon>Actinomycetes</taxon>
        <taxon>Streptosporangiales</taxon>
        <taxon>Nocardiopsidaceae</taxon>
        <taxon>Haloactinospora</taxon>
    </lineage>
</organism>
<dbReference type="AlphaFoldDB" id="A0A543NLZ2"/>
<sequence>MVGSQTPLNADETRDLVLRQRITDIRVVRYFHQGEQTGDEGPVETHLGNGAVVLFECGGDGEEMTMKRGAWEDPFAGEQPGENLAFIRDYGKWTRVAPEHTTDLRSQVVGAVVDEVSFEGTRQGKTTGAALSLGNRVLRVRADRDELRISLDVPSGS</sequence>
<gene>
    <name evidence="1" type="ORF">FHX37_2808</name>
</gene>
<accession>A0A543NLZ2</accession>
<comment type="caution">
    <text evidence="1">The sequence shown here is derived from an EMBL/GenBank/DDBJ whole genome shotgun (WGS) entry which is preliminary data.</text>
</comment>
<dbReference type="OrthoDB" id="4546793at2"/>
<proteinExistence type="predicted"/>
<name>A0A543NLZ2_9ACTN</name>
<keyword evidence="2" id="KW-1185">Reference proteome</keyword>
<evidence type="ECO:0000313" key="1">
    <source>
        <dbReference type="EMBL" id="TQN32824.1"/>
    </source>
</evidence>
<reference evidence="1 2" key="1">
    <citation type="submission" date="2019-06" db="EMBL/GenBank/DDBJ databases">
        <title>Sequencing the genomes of 1000 actinobacteria strains.</title>
        <authorList>
            <person name="Klenk H.-P."/>
        </authorList>
    </citation>
    <scope>NUCLEOTIDE SEQUENCE [LARGE SCALE GENOMIC DNA]</scope>
    <source>
        <strain evidence="1 2">DSM 45015</strain>
    </source>
</reference>
<dbReference type="EMBL" id="VFQC01000001">
    <property type="protein sequence ID" value="TQN32824.1"/>
    <property type="molecule type" value="Genomic_DNA"/>
</dbReference>
<dbReference type="RefSeq" id="WP_141924273.1">
    <property type="nucleotide sequence ID" value="NZ_VFQC01000001.1"/>
</dbReference>
<evidence type="ECO:0000313" key="2">
    <source>
        <dbReference type="Proteomes" id="UP000317422"/>
    </source>
</evidence>
<dbReference type="Proteomes" id="UP000317422">
    <property type="component" value="Unassembled WGS sequence"/>
</dbReference>